<dbReference type="STRING" id="227598.APY94_07840"/>
<dbReference type="EMBL" id="LLYW01000027">
    <property type="protein sequence ID" value="KUH32948.1"/>
    <property type="molecule type" value="Genomic_DNA"/>
</dbReference>
<protein>
    <recommendedName>
        <fullName evidence="2">DUF7343 domain-containing protein</fullName>
    </recommendedName>
</protein>
<dbReference type="AlphaFoldDB" id="A0A100XX51"/>
<dbReference type="Gene3D" id="1.10.10.10">
    <property type="entry name" value="Winged helix-like DNA-binding domain superfamily/Winged helix DNA-binding domain"/>
    <property type="match status" value="1"/>
</dbReference>
<evidence type="ECO:0000313" key="3">
    <source>
        <dbReference type="EMBL" id="KUH32948.1"/>
    </source>
</evidence>
<evidence type="ECO:0000313" key="4">
    <source>
        <dbReference type="Proteomes" id="UP000053462"/>
    </source>
</evidence>
<dbReference type="CDD" id="cd00090">
    <property type="entry name" value="HTH_ARSR"/>
    <property type="match status" value="1"/>
</dbReference>
<accession>A0A100XX51</accession>
<dbReference type="Pfam" id="PF24034">
    <property type="entry name" value="DUF7343"/>
    <property type="match status" value="1"/>
</dbReference>
<evidence type="ECO:0000256" key="1">
    <source>
        <dbReference type="SAM" id="Phobius"/>
    </source>
</evidence>
<keyword evidence="1" id="KW-0472">Membrane</keyword>
<keyword evidence="1" id="KW-1133">Transmembrane helix</keyword>
<dbReference type="Proteomes" id="UP000053462">
    <property type="component" value="Unassembled WGS sequence"/>
</dbReference>
<dbReference type="InterPro" id="IPR055767">
    <property type="entry name" value="DUF7343"/>
</dbReference>
<name>A0A100XX51_9EURY</name>
<comment type="caution">
    <text evidence="3">The sequence shown here is derived from an EMBL/GenBank/DDBJ whole genome shotgun (WGS) entry which is preliminary data.</text>
</comment>
<keyword evidence="1" id="KW-0812">Transmembrane</keyword>
<dbReference type="SUPFAM" id="SSF46785">
    <property type="entry name" value="Winged helix' DNA-binding domain"/>
    <property type="match status" value="1"/>
</dbReference>
<keyword evidence="4" id="KW-1185">Reference proteome</keyword>
<feature type="transmembrane region" description="Helical" evidence="1">
    <location>
        <begin position="223"/>
        <end position="246"/>
    </location>
</feature>
<sequence>MPSAENQKPRGRKPALIGLVSILLFLSFALHGVGAQEYDYEINAYAVYFDVVTPSQVEETIEIDLTSHTNLSQYVIYTDYPVEDPRAVLDLQSGVKPANVTVREVLGGTNAIYLYFPTLGPGESARIRLTFTTRGMITEDEGKKQFTYYIRFSQPVGLFHMQLVVPRGYAVLSPIIPSPDRVESSTSRLLLEWTRRDLRAGDEFYFIVGFSGEITTPSQPSPLLYVGTFLVGILIGGGSVYGYILYRERKREGEKTHLRSDEEKILALLREGPVLQSELADKLGVSKAKVSIILREMEEKGLITRMKEGRTYRVFLKE</sequence>
<gene>
    <name evidence="3" type="ORF">APY94_07840</name>
</gene>
<proteinExistence type="predicted"/>
<dbReference type="InterPro" id="IPR036388">
    <property type="entry name" value="WH-like_DNA-bd_sf"/>
</dbReference>
<evidence type="ECO:0000259" key="2">
    <source>
        <dbReference type="Pfam" id="PF24034"/>
    </source>
</evidence>
<dbReference type="OrthoDB" id="109251at2157"/>
<dbReference type="InterPro" id="IPR011991">
    <property type="entry name" value="ArsR-like_HTH"/>
</dbReference>
<feature type="domain" description="DUF7343" evidence="2">
    <location>
        <begin position="258"/>
        <end position="316"/>
    </location>
</feature>
<organism evidence="3 4">
    <name type="scientific">Thermococcus celericrescens</name>
    <dbReference type="NCBI Taxonomy" id="227598"/>
    <lineage>
        <taxon>Archaea</taxon>
        <taxon>Methanobacteriati</taxon>
        <taxon>Methanobacteriota</taxon>
        <taxon>Thermococci</taxon>
        <taxon>Thermococcales</taxon>
        <taxon>Thermococcaceae</taxon>
        <taxon>Thermococcus</taxon>
    </lineage>
</organism>
<dbReference type="InterPro" id="IPR036390">
    <property type="entry name" value="WH_DNA-bd_sf"/>
</dbReference>
<reference evidence="3 4" key="1">
    <citation type="submission" date="2015-10" db="EMBL/GenBank/DDBJ databases">
        <title>Draft genome sequence of Thermococcus celericrescens strain DSM 17994.</title>
        <authorList>
            <person name="Hong S.-J."/>
            <person name="Park C.-E."/>
            <person name="Shin J.-H."/>
        </authorList>
    </citation>
    <scope>NUCLEOTIDE SEQUENCE [LARGE SCALE GENOMIC DNA]</scope>
    <source>
        <strain evidence="3 4">DSM 17994</strain>
    </source>
</reference>